<evidence type="ECO:0000256" key="9">
    <source>
        <dbReference type="SAM" id="Phobius"/>
    </source>
</evidence>
<sequence>MSGEGKNRKNSNRTVSVCSNFMRGLILIFAMLFDAVGTCVLLFLVNDGDFTQFSFKDLLLFSYKSYDLVILLLVRIVSIAVIYGPVINFLSFEEDAPEGEDEDEEGENSNQYAAVPAHDLDDTEDEYNHYRQRSLRRSRNYKIKTIVLFSFFILFTICNVIIAVKCLYFKFARSPIEEILMAITVLWVNVEIFSLDGFLDSVVGGEDIYKPMLHPHGLRFNHNVHSTKCDVCNQRIIKESFECVMCDFDCCLVCFRRRTMVTAENNLTRGDRGVNTEDQLLSPLSYIWRSFSFLVPFWKILFLSLACLTLNQCIGVVLPNFQGKVLDSIIGEDMSQFWYFIKLYCVLSVCTLVLGSVRSFGSMLVMRNLTMGIREKLFSKLIYRDISFYDGCTVGSLTARMTNDVQATVQPVNTLLNTILSNSITLVGGIFMCFTVSWRLAMISLTVVGPIVYITSAYAKWSARINRGVWDALAQANSTATEAFSNIRTVRSFSTEEHEKEKFTHSMTEALSKTLRDAIAYSGMYLATSLMDRGASAVLLGFGGYMVITRPDELSLGQLVTFQLYANMMNSAYKSLNGVLNQFTTSAGAAERVLSMLDGEPDIDPTKGDELLELKGKIEMKDVKFHYQMRPDRTVLNQLNLCFPPNSVSAIVGRSGGGKSTLMHLILRFYDPQEGQVLIDGHDLKTLSLPWLHHQFAVVAQDTQLFNTSIEENIAYGLESYTPEEVRRAAMDANAHDFIEGFPEGYKTHVGERGVRLSGGQRQRIAIARALLRKPRVLLLDEATSALDSESEALVQRALDQLIVNLSQSCTIIVIAHRLSTIVNANNIVVLDGGRVAEQGTHEDLLKTEGPYWRLVNRQLRDGKTTLDFDEEATNASKEPKTQTVSHKGKRDKSNRE</sequence>
<feature type="transmembrane region" description="Helical" evidence="9">
    <location>
        <begin position="65"/>
        <end position="83"/>
    </location>
</feature>
<dbReference type="InterPro" id="IPR027417">
    <property type="entry name" value="P-loop_NTPase"/>
</dbReference>
<feature type="region of interest" description="Disordered" evidence="8">
    <location>
        <begin position="869"/>
        <end position="897"/>
    </location>
</feature>
<dbReference type="FunFam" id="3.40.50.300:FF:000403">
    <property type="entry name" value="ATP-binding cassette sub-family B member 8, mitochondrial"/>
    <property type="match status" value="1"/>
</dbReference>
<dbReference type="InterPro" id="IPR046349">
    <property type="entry name" value="C1-like_sf"/>
</dbReference>
<dbReference type="CDD" id="cd18572">
    <property type="entry name" value="ABC_6TM_TAP"/>
    <property type="match status" value="1"/>
</dbReference>
<feature type="domain" description="ABC transmembrane type-1" evidence="11">
    <location>
        <begin position="302"/>
        <end position="585"/>
    </location>
</feature>
<evidence type="ECO:0000256" key="4">
    <source>
        <dbReference type="ARBA" id="ARBA00022741"/>
    </source>
</evidence>
<dbReference type="PROSITE" id="PS00211">
    <property type="entry name" value="ABC_TRANSPORTER_1"/>
    <property type="match status" value="1"/>
</dbReference>
<evidence type="ECO:0000259" key="11">
    <source>
        <dbReference type="PROSITE" id="PS50929"/>
    </source>
</evidence>
<keyword evidence="2" id="KW-0813">Transport</keyword>
<dbReference type="PROSITE" id="PS50929">
    <property type="entry name" value="ABC_TM1F"/>
    <property type="match status" value="1"/>
</dbReference>
<gene>
    <name evidence="12" type="ORF">ADEAN_000800000</name>
</gene>
<evidence type="ECO:0000256" key="8">
    <source>
        <dbReference type="SAM" id="MobiDB-lite"/>
    </source>
</evidence>
<protein>
    <submittedName>
        <fullName evidence="12">ABC transporter transmembrane region 2/ABC transporter transmembrane region/ABC transporter, putative</fullName>
    </submittedName>
</protein>
<dbReference type="PROSITE" id="PS50893">
    <property type="entry name" value="ABC_TRANSPORTER_2"/>
    <property type="match status" value="1"/>
</dbReference>
<dbReference type="GO" id="GO:0005524">
    <property type="term" value="F:ATP binding"/>
    <property type="evidence" value="ECO:0007669"/>
    <property type="project" value="UniProtKB-KW"/>
</dbReference>
<dbReference type="GO" id="GO:0090374">
    <property type="term" value="P:oligopeptide export from mitochondrion"/>
    <property type="evidence" value="ECO:0007669"/>
    <property type="project" value="TreeGrafter"/>
</dbReference>
<evidence type="ECO:0000256" key="3">
    <source>
        <dbReference type="ARBA" id="ARBA00022692"/>
    </source>
</evidence>
<dbReference type="InterPro" id="IPR036640">
    <property type="entry name" value="ABC1_TM_sf"/>
</dbReference>
<organism evidence="12 13">
    <name type="scientific">Angomonas deanei</name>
    <dbReference type="NCBI Taxonomy" id="59799"/>
    <lineage>
        <taxon>Eukaryota</taxon>
        <taxon>Discoba</taxon>
        <taxon>Euglenozoa</taxon>
        <taxon>Kinetoplastea</taxon>
        <taxon>Metakinetoplastina</taxon>
        <taxon>Trypanosomatida</taxon>
        <taxon>Trypanosomatidae</taxon>
        <taxon>Strigomonadinae</taxon>
        <taxon>Angomonas</taxon>
    </lineage>
</organism>
<comment type="subcellular location">
    <subcellularLocation>
        <location evidence="1">Mitochondrion inner membrane</location>
        <topology evidence="1">Multi-pass membrane protein</topology>
    </subcellularLocation>
</comment>
<dbReference type="EMBL" id="LR877161">
    <property type="protein sequence ID" value="CAD2220478.1"/>
    <property type="molecule type" value="Genomic_DNA"/>
</dbReference>
<reference evidence="12 13" key="1">
    <citation type="submission" date="2020-08" db="EMBL/GenBank/DDBJ databases">
        <authorList>
            <person name="Newling K."/>
            <person name="Davey J."/>
            <person name="Forrester S."/>
        </authorList>
    </citation>
    <scope>NUCLEOTIDE SEQUENCE [LARGE SCALE GENOMIC DNA]</scope>
    <source>
        <strain evidence="13">Crithidia deanei Carvalho (ATCC PRA-265)</strain>
    </source>
</reference>
<evidence type="ECO:0000313" key="13">
    <source>
        <dbReference type="Proteomes" id="UP000515908"/>
    </source>
</evidence>
<accession>A0A7G2CKT9</accession>
<dbReference type="GO" id="GO:0005743">
    <property type="term" value="C:mitochondrial inner membrane"/>
    <property type="evidence" value="ECO:0007669"/>
    <property type="project" value="UniProtKB-SubCell"/>
</dbReference>
<dbReference type="AlphaFoldDB" id="A0A7G2CKT9"/>
<evidence type="ECO:0000256" key="6">
    <source>
        <dbReference type="ARBA" id="ARBA00022989"/>
    </source>
</evidence>
<dbReference type="VEuPathDB" id="TriTrypDB:ADEAN_000800000"/>
<dbReference type="InterPro" id="IPR039421">
    <property type="entry name" value="Type_1_exporter"/>
</dbReference>
<keyword evidence="4" id="KW-0547">Nucleotide-binding</keyword>
<keyword evidence="3 9" id="KW-0812">Transmembrane</keyword>
<dbReference type="InterPro" id="IPR011527">
    <property type="entry name" value="ABC1_TM_dom"/>
</dbReference>
<feature type="transmembrane region" description="Helical" evidence="9">
    <location>
        <begin position="146"/>
        <end position="164"/>
    </location>
</feature>
<feature type="domain" description="ABC transporter" evidence="10">
    <location>
        <begin position="618"/>
        <end position="858"/>
    </location>
</feature>
<dbReference type="CDD" id="cd03249">
    <property type="entry name" value="ABC_MTABC3_MDL1_MDL2"/>
    <property type="match status" value="1"/>
</dbReference>
<keyword evidence="13" id="KW-1185">Reference proteome</keyword>
<evidence type="ECO:0000259" key="10">
    <source>
        <dbReference type="PROSITE" id="PS50893"/>
    </source>
</evidence>
<proteinExistence type="predicted"/>
<evidence type="ECO:0000256" key="5">
    <source>
        <dbReference type="ARBA" id="ARBA00022840"/>
    </source>
</evidence>
<dbReference type="Gene3D" id="1.20.1560.10">
    <property type="entry name" value="ABC transporter type 1, transmembrane domain"/>
    <property type="match status" value="1"/>
</dbReference>
<dbReference type="SUPFAM" id="SSF52540">
    <property type="entry name" value="P-loop containing nucleoside triphosphate hydrolases"/>
    <property type="match status" value="1"/>
</dbReference>
<dbReference type="SUPFAM" id="SSF90123">
    <property type="entry name" value="ABC transporter transmembrane region"/>
    <property type="match status" value="1"/>
</dbReference>
<feature type="transmembrane region" description="Helical" evidence="9">
    <location>
        <begin position="337"/>
        <end position="357"/>
    </location>
</feature>
<dbReference type="SUPFAM" id="SSF57889">
    <property type="entry name" value="Cysteine-rich domain"/>
    <property type="match status" value="1"/>
</dbReference>
<dbReference type="Gene3D" id="3.40.50.300">
    <property type="entry name" value="P-loop containing nucleotide triphosphate hydrolases"/>
    <property type="match status" value="1"/>
</dbReference>
<feature type="compositionally biased region" description="Polar residues" evidence="8">
    <location>
        <begin position="874"/>
        <end position="886"/>
    </location>
</feature>
<dbReference type="PANTHER" id="PTHR43394:SF5">
    <property type="entry name" value="ABC TRANSPORTER B FAMILY"/>
    <property type="match status" value="1"/>
</dbReference>
<feature type="transmembrane region" description="Helical" evidence="9">
    <location>
        <begin position="297"/>
        <end position="317"/>
    </location>
</feature>
<dbReference type="InterPro" id="IPR003593">
    <property type="entry name" value="AAA+_ATPase"/>
</dbReference>
<dbReference type="InterPro" id="IPR003439">
    <property type="entry name" value="ABC_transporter-like_ATP-bd"/>
</dbReference>
<dbReference type="GO" id="GO:0016887">
    <property type="term" value="F:ATP hydrolysis activity"/>
    <property type="evidence" value="ECO:0007669"/>
    <property type="project" value="InterPro"/>
</dbReference>
<feature type="transmembrane region" description="Helical" evidence="9">
    <location>
        <begin position="179"/>
        <end position="199"/>
    </location>
</feature>
<dbReference type="Pfam" id="PF00664">
    <property type="entry name" value="ABC_membrane"/>
    <property type="match status" value="1"/>
</dbReference>
<feature type="transmembrane region" description="Helical" evidence="9">
    <location>
        <begin position="21"/>
        <end position="45"/>
    </location>
</feature>
<evidence type="ECO:0000256" key="1">
    <source>
        <dbReference type="ARBA" id="ARBA00004448"/>
    </source>
</evidence>
<dbReference type="FunFam" id="1.20.1560.10:FF:000215">
    <property type="entry name" value="ABC transporter B family member 4"/>
    <property type="match status" value="1"/>
</dbReference>
<keyword evidence="5" id="KW-0067">ATP-binding</keyword>
<dbReference type="SMART" id="SM00382">
    <property type="entry name" value="AAA"/>
    <property type="match status" value="1"/>
</dbReference>
<dbReference type="Proteomes" id="UP000515908">
    <property type="component" value="Chromosome 17"/>
</dbReference>
<evidence type="ECO:0000256" key="2">
    <source>
        <dbReference type="ARBA" id="ARBA00022448"/>
    </source>
</evidence>
<evidence type="ECO:0000256" key="7">
    <source>
        <dbReference type="ARBA" id="ARBA00023136"/>
    </source>
</evidence>
<name>A0A7G2CKT9_9TRYP</name>
<dbReference type="Pfam" id="PF00005">
    <property type="entry name" value="ABC_tran"/>
    <property type="match status" value="1"/>
</dbReference>
<evidence type="ECO:0000313" key="12">
    <source>
        <dbReference type="EMBL" id="CAD2220478.1"/>
    </source>
</evidence>
<dbReference type="PANTHER" id="PTHR43394">
    <property type="entry name" value="ATP-DEPENDENT PERMEASE MDL1, MITOCHONDRIAL"/>
    <property type="match status" value="1"/>
</dbReference>
<dbReference type="InterPro" id="IPR017871">
    <property type="entry name" value="ABC_transporter-like_CS"/>
</dbReference>
<keyword evidence="6 9" id="KW-1133">Transmembrane helix</keyword>
<dbReference type="GO" id="GO:0015421">
    <property type="term" value="F:ABC-type oligopeptide transporter activity"/>
    <property type="evidence" value="ECO:0007669"/>
    <property type="project" value="TreeGrafter"/>
</dbReference>
<keyword evidence="7 9" id="KW-0472">Membrane</keyword>